<dbReference type="AlphaFoldDB" id="A0A1G6KKV9"/>
<protein>
    <submittedName>
        <fullName evidence="2">Putative membrane protein YesL</fullName>
    </submittedName>
</protein>
<sequence length="197" mass="23142">MGIFNINGPIYKISKIIYNLLVLNILWFVFSIAIITIGPATIALFYVSGKIIRGESYKLVRDFWKSFKLNFKQGIIIFSVFALAFYLILVNIRSVNMLSLNRFLLPVQYFILFELLAGSIIVYPLLARYHLSILRSFKMAFFIANRHLITTILCLGVLPALYYLIYWKPIFLLLIMGIYVFWINFLLKDKFNLYHNR</sequence>
<keyword evidence="1" id="KW-1133">Transmembrane helix</keyword>
<evidence type="ECO:0000313" key="5">
    <source>
        <dbReference type="Proteomes" id="UP000324896"/>
    </source>
</evidence>
<proteinExistence type="predicted"/>
<keyword evidence="1" id="KW-0812">Transmembrane</keyword>
<dbReference type="Proteomes" id="UP000324896">
    <property type="component" value="Unassembled WGS sequence"/>
</dbReference>
<feature type="transmembrane region" description="Helical" evidence="1">
    <location>
        <begin position="109"/>
        <end position="126"/>
    </location>
</feature>
<gene>
    <name evidence="2" type="ORF">C8C78_12811</name>
    <name evidence="3" type="ORF">SAMN04488597_104156</name>
</gene>
<reference evidence="3 5" key="1">
    <citation type="submission" date="2016-10" db="EMBL/GenBank/DDBJ databases">
        <authorList>
            <person name="Varghese N."/>
            <person name="Submissions S."/>
        </authorList>
    </citation>
    <scope>NUCLEOTIDE SEQUENCE [LARGE SCALE GENOMIC DNA]</scope>
    <source>
        <strain evidence="3 5">WG10</strain>
    </source>
</reference>
<evidence type="ECO:0000313" key="4">
    <source>
        <dbReference type="Proteomes" id="UP000247389"/>
    </source>
</evidence>
<dbReference type="RefSeq" id="WP_110301133.1">
    <property type="nucleotide sequence ID" value="NZ_FMYT01000004.1"/>
</dbReference>
<evidence type="ECO:0000256" key="1">
    <source>
        <dbReference type="SAM" id="Phobius"/>
    </source>
</evidence>
<keyword evidence="1" id="KW-0472">Membrane</keyword>
<feature type="transmembrane region" description="Helical" evidence="1">
    <location>
        <begin position="69"/>
        <end position="89"/>
    </location>
</feature>
<feature type="transmembrane region" description="Helical" evidence="1">
    <location>
        <begin position="147"/>
        <end position="164"/>
    </location>
</feature>
<dbReference type="EMBL" id="QICM01000028">
    <property type="protein sequence ID" value="PXV62893.1"/>
    <property type="molecule type" value="Genomic_DNA"/>
</dbReference>
<feature type="transmembrane region" description="Helical" evidence="1">
    <location>
        <begin position="170"/>
        <end position="187"/>
    </location>
</feature>
<evidence type="ECO:0000313" key="2">
    <source>
        <dbReference type="EMBL" id="PXV62893.1"/>
    </source>
</evidence>
<accession>A0A1G6KKV9</accession>
<name>A0A1G6KKV9_9FIRM</name>
<dbReference type="Pfam" id="PF04854">
    <property type="entry name" value="DUF624"/>
    <property type="match status" value="1"/>
</dbReference>
<reference evidence="2 4" key="2">
    <citation type="submission" date="2018-04" db="EMBL/GenBank/DDBJ databases">
        <title>Subsurface microbial communities from deep shales in Ohio and West Virginia, USA.</title>
        <authorList>
            <person name="Wrighton K."/>
        </authorList>
    </citation>
    <scope>NUCLEOTIDE SEQUENCE [LARGE SCALE GENOMIC DNA]</scope>
    <source>
        <strain evidence="2 4">MSL28</strain>
    </source>
</reference>
<evidence type="ECO:0000313" key="3">
    <source>
        <dbReference type="EMBL" id="SDC31594.1"/>
    </source>
</evidence>
<dbReference type="InterPro" id="IPR006938">
    <property type="entry name" value="DUF624"/>
</dbReference>
<dbReference type="Proteomes" id="UP000247389">
    <property type="component" value="Unassembled WGS sequence"/>
</dbReference>
<dbReference type="EMBL" id="FMYT01000004">
    <property type="protein sequence ID" value="SDC31594.1"/>
    <property type="molecule type" value="Genomic_DNA"/>
</dbReference>
<organism evidence="3 5">
    <name type="scientific">Halanaerobium congolense</name>
    <dbReference type="NCBI Taxonomy" id="54121"/>
    <lineage>
        <taxon>Bacteria</taxon>
        <taxon>Bacillati</taxon>
        <taxon>Bacillota</taxon>
        <taxon>Clostridia</taxon>
        <taxon>Halanaerobiales</taxon>
        <taxon>Halanaerobiaceae</taxon>
        <taxon>Halanaerobium</taxon>
    </lineage>
</organism>
<feature type="transmembrane region" description="Helical" evidence="1">
    <location>
        <begin position="25"/>
        <end position="48"/>
    </location>
</feature>